<organism evidence="2 3">
    <name type="scientific">Luteimonas flava</name>
    <dbReference type="NCBI Taxonomy" id="3115822"/>
    <lineage>
        <taxon>Bacteria</taxon>
        <taxon>Pseudomonadati</taxon>
        <taxon>Pseudomonadota</taxon>
        <taxon>Gammaproteobacteria</taxon>
        <taxon>Lysobacterales</taxon>
        <taxon>Lysobacteraceae</taxon>
        <taxon>Luteimonas</taxon>
    </lineage>
</organism>
<dbReference type="Proteomes" id="UP001358324">
    <property type="component" value="Unassembled WGS sequence"/>
</dbReference>
<evidence type="ECO:0000313" key="3">
    <source>
        <dbReference type="Proteomes" id="UP001358324"/>
    </source>
</evidence>
<sequence length="224" mass="24900">MRTKCLLTLFTAFVCSTATPDVSARDVDTAVFVGERISIRPMPDPCRAAASETGELTCITMDELFKARYRVVQNVVGAQAGTTLEFAVADHYGFPPFGRFHYALLFVAMGDTPWLHKYQAIPMHRTADKQWASCGDIRFDPDGPPSPELKALRFLQPIARESDLPTSMRVSYEAGTLPHLRIARGQVWCSEGILIEDVYRMVRDGVMRAREVPLPEWPGAAAPP</sequence>
<dbReference type="EMBL" id="JAZHBM010000003">
    <property type="protein sequence ID" value="MEF3083661.1"/>
    <property type="molecule type" value="Genomic_DNA"/>
</dbReference>
<reference evidence="2 3" key="1">
    <citation type="submission" date="2024-01" db="EMBL/GenBank/DDBJ databases">
        <title>Novel species of the genus Luteimonas isolated from rivers.</title>
        <authorList>
            <person name="Lu H."/>
        </authorList>
    </citation>
    <scope>NUCLEOTIDE SEQUENCE [LARGE SCALE GENOMIC DNA]</scope>
    <source>
        <strain evidence="2 3">SMYT11W</strain>
    </source>
</reference>
<evidence type="ECO:0000313" key="2">
    <source>
        <dbReference type="EMBL" id="MEF3083661.1"/>
    </source>
</evidence>
<evidence type="ECO:0000256" key="1">
    <source>
        <dbReference type="SAM" id="SignalP"/>
    </source>
</evidence>
<name>A0ABU7WKE5_9GAMM</name>
<feature type="chain" id="PRO_5046081760" evidence="1">
    <location>
        <begin position="21"/>
        <end position="224"/>
    </location>
</feature>
<accession>A0ABU7WKE5</accession>
<protein>
    <submittedName>
        <fullName evidence="2">Uncharacterized protein</fullName>
    </submittedName>
</protein>
<keyword evidence="1" id="KW-0732">Signal</keyword>
<dbReference type="RefSeq" id="WP_332079365.1">
    <property type="nucleotide sequence ID" value="NZ_JAZHBM010000003.1"/>
</dbReference>
<comment type="caution">
    <text evidence="2">The sequence shown here is derived from an EMBL/GenBank/DDBJ whole genome shotgun (WGS) entry which is preliminary data.</text>
</comment>
<feature type="signal peptide" evidence="1">
    <location>
        <begin position="1"/>
        <end position="20"/>
    </location>
</feature>
<gene>
    <name evidence="2" type="ORF">V3391_15700</name>
</gene>
<keyword evidence="3" id="KW-1185">Reference proteome</keyword>
<proteinExistence type="predicted"/>